<organism evidence="9 10">
    <name type="scientific">Nonomuraea typhae</name>
    <dbReference type="NCBI Taxonomy" id="2603600"/>
    <lineage>
        <taxon>Bacteria</taxon>
        <taxon>Bacillati</taxon>
        <taxon>Actinomycetota</taxon>
        <taxon>Actinomycetes</taxon>
        <taxon>Streptosporangiales</taxon>
        <taxon>Streptosporangiaceae</taxon>
        <taxon>Nonomuraea</taxon>
    </lineage>
</organism>
<dbReference type="RefSeq" id="WP_397088507.1">
    <property type="nucleotide sequence ID" value="NZ_JBITGY010000010.1"/>
</dbReference>
<proteinExistence type="inferred from homology"/>
<evidence type="ECO:0000256" key="2">
    <source>
        <dbReference type="ARBA" id="ARBA00022448"/>
    </source>
</evidence>
<feature type="domain" description="ABC transmembrane type-1" evidence="8">
    <location>
        <begin position="56"/>
        <end position="245"/>
    </location>
</feature>
<evidence type="ECO:0000256" key="1">
    <source>
        <dbReference type="ARBA" id="ARBA00004651"/>
    </source>
</evidence>
<feature type="transmembrane region" description="Helical" evidence="7">
    <location>
        <begin position="56"/>
        <end position="79"/>
    </location>
</feature>
<keyword evidence="2 7" id="KW-0813">Transport</keyword>
<dbReference type="PANTHER" id="PTHR43744">
    <property type="entry name" value="ABC TRANSPORTER PERMEASE PROTEIN MG189-RELATED-RELATED"/>
    <property type="match status" value="1"/>
</dbReference>
<feature type="transmembrane region" description="Helical" evidence="7">
    <location>
        <begin position="224"/>
        <end position="245"/>
    </location>
</feature>
<dbReference type="CDD" id="cd06261">
    <property type="entry name" value="TM_PBP2"/>
    <property type="match status" value="1"/>
</dbReference>
<reference evidence="9 10" key="1">
    <citation type="submission" date="2024-10" db="EMBL/GenBank/DDBJ databases">
        <title>The Natural Products Discovery Center: Release of the First 8490 Sequenced Strains for Exploring Actinobacteria Biosynthetic Diversity.</title>
        <authorList>
            <person name="Kalkreuter E."/>
            <person name="Kautsar S.A."/>
            <person name="Yang D."/>
            <person name="Bader C.D."/>
            <person name="Teijaro C.N."/>
            <person name="Fluegel L."/>
            <person name="Davis C.M."/>
            <person name="Simpson J.R."/>
            <person name="Lauterbach L."/>
            <person name="Steele A.D."/>
            <person name="Gui C."/>
            <person name="Meng S."/>
            <person name="Li G."/>
            <person name="Viehrig K."/>
            <person name="Ye F."/>
            <person name="Su P."/>
            <person name="Kiefer A.F."/>
            <person name="Nichols A."/>
            <person name="Cepeda A.J."/>
            <person name="Yan W."/>
            <person name="Fan B."/>
            <person name="Jiang Y."/>
            <person name="Adhikari A."/>
            <person name="Zheng C.-J."/>
            <person name="Schuster L."/>
            <person name="Cowan T.M."/>
            <person name="Smanski M.J."/>
            <person name="Chevrette M.G."/>
            <person name="De Carvalho L.P.S."/>
            <person name="Shen B."/>
        </authorList>
    </citation>
    <scope>NUCLEOTIDE SEQUENCE [LARGE SCALE GENOMIC DNA]</scope>
    <source>
        <strain evidence="9 10">NPDC050545</strain>
    </source>
</reference>
<keyword evidence="6 7" id="KW-0472">Membrane</keyword>
<dbReference type="InterPro" id="IPR000515">
    <property type="entry name" value="MetI-like"/>
</dbReference>
<dbReference type="PANTHER" id="PTHR43744:SF12">
    <property type="entry name" value="ABC TRANSPORTER PERMEASE PROTEIN MG189-RELATED"/>
    <property type="match status" value="1"/>
</dbReference>
<dbReference type="PROSITE" id="PS50928">
    <property type="entry name" value="ABC_TM1"/>
    <property type="match status" value="1"/>
</dbReference>
<evidence type="ECO:0000256" key="5">
    <source>
        <dbReference type="ARBA" id="ARBA00022989"/>
    </source>
</evidence>
<comment type="caution">
    <text evidence="9">The sequence shown here is derived from an EMBL/GenBank/DDBJ whole genome shotgun (WGS) entry which is preliminary data.</text>
</comment>
<comment type="similarity">
    <text evidence="7">Belongs to the binding-protein-dependent transport system permease family.</text>
</comment>
<dbReference type="SUPFAM" id="SSF161098">
    <property type="entry name" value="MetI-like"/>
    <property type="match status" value="1"/>
</dbReference>
<evidence type="ECO:0000256" key="3">
    <source>
        <dbReference type="ARBA" id="ARBA00022475"/>
    </source>
</evidence>
<evidence type="ECO:0000313" key="10">
    <source>
        <dbReference type="Proteomes" id="UP001612741"/>
    </source>
</evidence>
<sequence length="259" mass="28676">MLVGAALILLPLVWMVVASITPEAAIVRYPPSLLPGGFTTDHYTQIWGRIPFGRQFLNTVVFAGGVTAVSLLLDSLAAYALARMDFPGKNAVFVLILLLLMIPPQVTLVPLFQLLSDLDWINTYQGLIVPRATNAFGIFFLRQYFLTIPRELDEAARIDGSSEFGIYRRVILPLSGPALLTLGLFHFMYNWNDLLWPLVFTTDTDMQTLPAGLALFMGEHVIEYGLLMAGAVLTLLPMVVAFLLVQRRFIEGIATTGMK</sequence>
<evidence type="ECO:0000313" key="9">
    <source>
        <dbReference type="EMBL" id="MFI6502898.1"/>
    </source>
</evidence>
<accession>A0ABW7Z3Y9</accession>
<dbReference type="Pfam" id="PF00528">
    <property type="entry name" value="BPD_transp_1"/>
    <property type="match status" value="1"/>
</dbReference>
<feature type="transmembrane region" description="Helical" evidence="7">
    <location>
        <begin position="166"/>
        <end position="189"/>
    </location>
</feature>
<feature type="transmembrane region" description="Helical" evidence="7">
    <location>
        <begin position="91"/>
        <end position="112"/>
    </location>
</feature>
<dbReference type="InterPro" id="IPR035906">
    <property type="entry name" value="MetI-like_sf"/>
</dbReference>
<dbReference type="Gene3D" id="1.10.3720.10">
    <property type="entry name" value="MetI-like"/>
    <property type="match status" value="1"/>
</dbReference>
<gene>
    <name evidence="9" type="ORF">ACIBG2_36350</name>
</gene>
<evidence type="ECO:0000256" key="4">
    <source>
        <dbReference type="ARBA" id="ARBA00022692"/>
    </source>
</evidence>
<evidence type="ECO:0000256" key="7">
    <source>
        <dbReference type="RuleBase" id="RU363032"/>
    </source>
</evidence>
<feature type="transmembrane region" description="Helical" evidence="7">
    <location>
        <begin position="124"/>
        <end position="145"/>
    </location>
</feature>
<comment type="subcellular location">
    <subcellularLocation>
        <location evidence="1 7">Cell membrane</location>
        <topology evidence="1 7">Multi-pass membrane protein</topology>
    </subcellularLocation>
</comment>
<evidence type="ECO:0000259" key="8">
    <source>
        <dbReference type="PROSITE" id="PS50928"/>
    </source>
</evidence>
<keyword evidence="5 7" id="KW-1133">Transmembrane helix</keyword>
<evidence type="ECO:0000256" key="6">
    <source>
        <dbReference type="ARBA" id="ARBA00023136"/>
    </source>
</evidence>
<keyword evidence="10" id="KW-1185">Reference proteome</keyword>
<dbReference type="EMBL" id="JBITGY010000010">
    <property type="protein sequence ID" value="MFI6502898.1"/>
    <property type="molecule type" value="Genomic_DNA"/>
</dbReference>
<dbReference type="Proteomes" id="UP001612741">
    <property type="component" value="Unassembled WGS sequence"/>
</dbReference>
<keyword evidence="4 7" id="KW-0812">Transmembrane</keyword>
<name>A0ABW7Z3Y9_9ACTN</name>
<protein>
    <submittedName>
        <fullName evidence="9">Carbohydrate ABC transporter permease</fullName>
    </submittedName>
</protein>
<keyword evidence="3" id="KW-1003">Cell membrane</keyword>